<feature type="site" description="Transition state stabilizer" evidence="3">
    <location>
        <position position="23"/>
    </location>
</feature>
<sequence>MANKIAIIAAGGSGTRLQSNLPKQYLLLHDRPVLMHTVLAFSGIADRILIVLNEEMIETWRSLCKEYEFDIPHELVSGGNTRFQSIKNAICHIVATTPSLDHPTAIAIHDAARPLVDSSLIIKSFELALQGQSNVLAIPSVNSIRLGNKNASTAIDRNDVWQIQTPQSFPASLLIEAFEQEETPIFTDDASVVEQKGHSIHLIESTERNIKLTFPIDFKIAELYLKGEI</sequence>
<keyword evidence="5" id="KW-1185">Reference proteome</keyword>
<protein>
    <recommendedName>
        <fullName evidence="3">2-C-methyl-D-erythritol 4-phosphate cytidylyltransferase</fullName>
        <ecNumber evidence="3">2.7.7.60</ecNumber>
    </recommendedName>
    <alternativeName>
        <fullName evidence="3">4-diphosphocytidyl-2C-methyl-D-erythritol synthase</fullName>
    </alternativeName>
    <alternativeName>
        <fullName evidence="3">MEP cytidylyltransferase</fullName>
        <shortName evidence="3">MCT</shortName>
    </alternativeName>
</protein>
<dbReference type="PANTHER" id="PTHR32125">
    <property type="entry name" value="2-C-METHYL-D-ERYTHRITOL 4-PHOSPHATE CYTIDYLYLTRANSFERASE, CHLOROPLASTIC"/>
    <property type="match status" value="1"/>
</dbReference>
<evidence type="ECO:0000256" key="2">
    <source>
        <dbReference type="ARBA" id="ARBA00022695"/>
    </source>
</evidence>
<dbReference type="Gene3D" id="3.90.550.10">
    <property type="entry name" value="Spore Coat Polysaccharide Biosynthesis Protein SpsA, Chain A"/>
    <property type="match status" value="1"/>
</dbReference>
<accession>A0ABW5L6J4</accession>
<dbReference type="HAMAP" id="MF_00108">
    <property type="entry name" value="IspD"/>
    <property type="match status" value="1"/>
</dbReference>
<dbReference type="Pfam" id="PF01128">
    <property type="entry name" value="IspD"/>
    <property type="match status" value="1"/>
</dbReference>
<comment type="caution">
    <text evidence="4">The sequence shown here is derived from an EMBL/GenBank/DDBJ whole genome shotgun (WGS) entry which is preliminary data.</text>
</comment>
<evidence type="ECO:0000256" key="3">
    <source>
        <dbReference type="HAMAP-Rule" id="MF_00108"/>
    </source>
</evidence>
<comment type="function">
    <text evidence="3">Catalyzes the formation of 4-diphosphocytidyl-2-C-methyl-D-erythritol from CTP and 2-C-methyl-D-erythritol 4-phosphate (MEP).</text>
</comment>
<dbReference type="InterPro" id="IPR050088">
    <property type="entry name" value="IspD/TarI_cytidylyltransf_bact"/>
</dbReference>
<comment type="similarity">
    <text evidence="3">Belongs to the IspD/TarI cytidylyltransferase family. IspD subfamily.</text>
</comment>
<dbReference type="InterPro" id="IPR034683">
    <property type="entry name" value="IspD/TarI"/>
</dbReference>
<dbReference type="InterPro" id="IPR001228">
    <property type="entry name" value="IspD"/>
</dbReference>
<dbReference type="Proteomes" id="UP001597440">
    <property type="component" value="Unassembled WGS sequence"/>
</dbReference>
<feature type="site" description="Transition state stabilizer" evidence="3">
    <location>
        <position position="16"/>
    </location>
</feature>
<reference evidence="5" key="1">
    <citation type="journal article" date="2019" name="Int. J. Syst. Evol. Microbiol.">
        <title>The Global Catalogue of Microorganisms (GCM) 10K type strain sequencing project: providing services to taxonomists for standard genome sequencing and annotation.</title>
        <authorList>
            <consortium name="The Broad Institute Genomics Platform"/>
            <consortium name="The Broad Institute Genome Sequencing Center for Infectious Disease"/>
            <person name="Wu L."/>
            <person name="Ma J."/>
        </authorList>
    </citation>
    <scope>NUCLEOTIDE SEQUENCE [LARGE SCALE GENOMIC DNA]</scope>
    <source>
        <strain evidence="5">KCTC 52298</strain>
    </source>
</reference>
<dbReference type="CDD" id="cd02516">
    <property type="entry name" value="CDP-ME_synthetase"/>
    <property type="match status" value="1"/>
</dbReference>
<dbReference type="GO" id="GO:0016779">
    <property type="term" value="F:nucleotidyltransferase activity"/>
    <property type="evidence" value="ECO:0007669"/>
    <property type="project" value="UniProtKB-KW"/>
</dbReference>
<dbReference type="PANTHER" id="PTHR32125:SF4">
    <property type="entry name" value="2-C-METHYL-D-ERYTHRITOL 4-PHOSPHATE CYTIDYLYLTRANSFERASE, CHLOROPLASTIC"/>
    <property type="match status" value="1"/>
</dbReference>
<keyword evidence="3" id="KW-0414">Isoprene biosynthesis</keyword>
<name>A0ABW5L6J4_9SPHI</name>
<comment type="pathway">
    <text evidence="3">Isoprenoid biosynthesis; isopentenyl diphosphate biosynthesis via DXP pathway; isopentenyl diphosphate from 1-deoxy-D-xylulose 5-phosphate: step 2/6.</text>
</comment>
<organism evidence="4 5">
    <name type="scientific">Sphingobacterium tabacisoli</name>
    <dbReference type="NCBI Taxonomy" id="2044855"/>
    <lineage>
        <taxon>Bacteria</taxon>
        <taxon>Pseudomonadati</taxon>
        <taxon>Bacteroidota</taxon>
        <taxon>Sphingobacteriia</taxon>
        <taxon>Sphingobacteriales</taxon>
        <taxon>Sphingobacteriaceae</taxon>
        <taxon>Sphingobacterium</taxon>
    </lineage>
</organism>
<feature type="site" description="Positions MEP for the nucleophilic attack" evidence="3">
    <location>
        <position position="211"/>
    </location>
</feature>
<feature type="site" description="Positions MEP for the nucleophilic attack" evidence="3">
    <location>
        <position position="157"/>
    </location>
</feature>
<keyword evidence="2 3" id="KW-0548">Nucleotidyltransferase</keyword>
<comment type="catalytic activity">
    <reaction evidence="3">
        <text>2-C-methyl-D-erythritol 4-phosphate + CTP + H(+) = 4-CDP-2-C-methyl-D-erythritol + diphosphate</text>
        <dbReference type="Rhea" id="RHEA:13429"/>
        <dbReference type="ChEBI" id="CHEBI:15378"/>
        <dbReference type="ChEBI" id="CHEBI:33019"/>
        <dbReference type="ChEBI" id="CHEBI:37563"/>
        <dbReference type="ChEBI" id="CHEBI:57823"/>
        <dbReference type="ChEBI" id="CHEBI:58262"/>
        <dbReference type="EC" id="2.7.7.60"/>
    </reaction>
</comment>
<dbReference type="RefSeq" id="WP_210352549.1">
    <property type="nucleotide sequence ID" value="NZ_JAEQMU010000001.1"/>
</dbReference>
<evidence type="ECO:0000313" key="4">
    <source>
        <dbReference type="EMBL" id="MFD2556388.1"/>
    </source>
</evidence>
<dbReference type="SUPFAM" id="SSF53448">
    <property type="entry name" value="Nucleotide-diphospho-sugar transferases"/>
    <property type="match status" value="1"/>
</dbReference>
<proteinExistence type="inferred from homology"/>
<gene>
    <name evidence="3" type="primary">ispD</name>
    <name evidence="4" type="ORF">ACFSQW_18475</name>
</gene>
<evidence type="ECO:0000256" key="1">
    <source>
        <dbReference type="ARBA" id="ARBA00022679"/>
    </source>
</evidence>
<dbReference type="InterPro" id="IPR029044">
    <property type="entry name" value="Nucleotide-diphossugar_trans"/>
</dbReference>
<dbReference type="EC" id="2.7.7.60" evidence="3"/>
<keyword evidence="1 3" id="KW-0808">Transferase</keyword>
<evidence type="ECO:0000313" key="5">
    <source>
        <dbReference type="Proteomes" id="UP001597440"/>
    </source>
</evidence>
<dbReference type="EMBL" id="JBHULD010000018">
    <property type="protein sequence ID" value="MFD2556388.1"/>
    <property type="molecule type" value="Genomic_DNA"/>
</dbReference>